<keyword evidence="4" id="KW-1015">Disulfide bond</keyword>
<feature type="domain" description="Thioredoxin" evidence="6">
    <location>
        <begin position="23"/>
        <end position="230"/>
    </location>
</feature>
<comment type="similarity">
    <text evidence="1">Belongs to the thioredoxin family. DsbA subfamily.</text>
</comment>
<reference evidence="7 8" key="1">
    <citation type="journal article" date="2016" name="Nat. Commun.">
        <title>Thousands of microbial genomes shed light on interconnected biogeochemical processes in an aquifer system.</title>
        <authorList>
            <person name="Anantharaman K."/>
            <person name="Brown C.T."/>
            <person name="Hug L.A."/>
            <person name="Sharon I."/>
            <person name="Castelle C.J."/>
            <person name="Probst A.J."/>
            <person name="Thomas B.C."/>
            <person name="Singh A."/>
            <person name="Wilkins M.J."/>
            <person name="Karaoz U."/>
            <person name="Brodie E.L."/>
            <person name="Williams K.H."/>
            <person name="Hubbard S.S."/>
            <person name="Banfield J.F."/>
        </authorList>
    </citation>
    <scope>NUCLEOTIDE SEQUENCE [LARGE SCALE GENOMIC DNA]</scope>
</reference>
<dbReference type="EMBL" id="MFDE01000036">
    <property type="protein sequence ID" value="OGE37840.1"/>
    <property type="molecule type" value="Genomic_DNA"/>
</dbReference>
<proteinExistence type="inferred from homology"/>
<sequence length="231" mass="24688">MISFNKTPSGQTTITFNQPGKQLACNAAPPSVPSQPSQAGEVAGAAANVDPLKDTDHIRGDRNSRVLLIEYSDLECPFCKQFHPTAEQVVKDYNGQVAWVYRHFPLDQLHSKADKEAEAVECANELGGSDAFWALTDKIYEVTPANNGLDPEQLPVLAEGVGLNKDAFKTCLDSGKFAALVEEDYQSGIKAGINGTPGNILLDTKSGKTVSIPGAVPIESLKSSIDTLLKS</sequence>
<comment type="caution">
    <text evidence="7">The sequence shown here is derived from an EMBL/GenBank/DDBJ whole genome shotgun (WGS) entry which is preliminary data.</text>
</comment>
<evidence type="ECO:0000256" key="2">
    <source>
        <dbReference type="ARBA" id="ARBA00022729"/>
    </source>
</evidence>
<evidence type="ECO:0000259" key="6">
    <source>
        <dbReference type="PROSITE" id="PS51352"/>
    </source>
</evidence>
<dbReference type="InterPro" id="IPR036249">
    <property type="entry name" value="Thioredoxin-like_sf"/>
</dbReference>
<accession>A0A1F5KAJ3</accession>
<dbReference type="InterPro" id="IPR013766">
    <property type="entry name" value="Thioredoxin_domain"/>
</dbReference>
<protein>
    <recommendedName>
        <fullName evidence="6">Thioredoxin domain-containing protein</fullName>
    </recommendedName>
</protein>
<dbReference type="SUPFAM" id="SSF52833">
    <property type="entry name" value="Thioredoxin-like"/>
    <property type="match status" value="1"/>
</dbReference>
<evidence type="ECO:0000256" key="1">
    <source>
        <dbReference type="ARBA" id="ARBA00005791"/>
    </source>
</evidence>
<keyword evidence="5" id="KW-0676">Redox-active center</keyword>
<dbReference type="PANTHER" id="PTHR13887:SF14">
    <property type="entry name" value="DISULFIDE BOND FORMATION PROTEIN D"/>
    <property type="match status" value="1"/>
</dbReference>
<dbReference type="Proteomes" id="UP000176527">
    <property type="component" value="Unassembled WGS sequence"/>
</dbReference>
<dbReference type="AlphaFoldDB" id="A0A1F5KAJ3"/>
<evidence type="ECO:0000256" key="4">
    <source>
        <dbReference type="ARBA" id="ARBA00023157"/>
    </source>
</evidence>
<keyword evidence="3" id="KW-0560">Oxidoreductase</keyword>
<organism evidence="7 8">
    <name type="scientific">Candidatus Daviesbacteria bacterium RIFCSPHIGHO2_12_FULL_37_11</name>
    <dbReference type="NCBI Taxonomy" id="1797777"/>
    <lineage>
        <taxon>Bacteria</taxon>
        <taxon>Candidatus Daviesiibacteriota</taxon>
    </lineage>
</organism>
<evidence type="ECO:0000313" key="7">
    <source>
        <dbReference type="EMBL" id="OGE37840.1"/>
    </source>
</evidence>
<keyword evidence="2" id="KW-0732">Signal</keyword>
<evidence type="ECO:0000313" key="8">
    <source>
        <dbReference type="Proteomes" id="UP000176527"/>
    </source>
</evidence>
<dbReference type="PROSITE" id="PS51352">
    <property type="entry name" value="THIOREDOXIN_2"/>
    <property type="match status" value="1"/>
</dbReference>
<gene>
    <name evidence="7" type="ORF">A3F00_03190</name>
</gene>
<dbReference type="Pfam" id="PF13462">
    <property type="entry name" value="Thioredoxin_4"/>
    <property type="match status" value="1"/>
</dbReference>
<evidence type="ECO:0000256" key="5">
    <source>
        <dbReference type="ARBA" id="ARBA00023284"/>
    </source>
</evidence>
<name>A0A1F5KAJ3_9BACT</name>
<evidence type="ECO:0000256" key="3">
    <source>
        <dbReference type="ARBA" id="ARBA00023002"/>
    </source>
</evidence>
<dbReference type="PANTHER" id="PTHR13887">
    <property type="entry name" value="GLUTATHIONE S-TRANSFERASE KAPPA"/>
    <property type="match status" value="1"/>
</dbReference>
<dbReference type="GO" id="GO:0016491">
    <property type="term" value="F:oxidoreductase activity"/>
    <property type="evidence" value="ECO:0007669"/>
    <property type="project" value="UniProtKB-KW"/>
</dbReference>
<dbReference type="Gene3D" id="3.40.30.10">
    <property type="entry name" value="Glutaredoxin"/>
    <property type="match status" value="1"/>
</dbReference>
<dbReference type="InterPro" id="IPR012336">
    <property type="entry name" value="Thioredoxin-like_fold"/>
</dbReference>